<dbReference type="AlphaFoldDB" id="L7ERX6"/>
<accession>L7ERX6</accession>
<dbReference type="EMBL" id="AEJB01000630">
    <property type="protein sequence ID" value="ELP62168.1"/>
    <property type="molecule type" value="Genomic_DNA"/>
</dbReference>
<organism evidence="1 2">
    <name type="scientific">Streptomyces turgidiscabies (strain Car8)</name>
    <dbReference type="NCBI Taxonomy" id="698760"/>
    <lineage>
        <taxon>Bacteria</taxon>
        <taxon>Bacillati</taxon>
        <taxon>Actinomycetota</taxon>
        <taxon>Actinomycetes</taxon>
        <taxon>Kitasatosporales</taxon>
        <taxon>Streptomycetaceae</taxon>
        <taxon>Streptomyces</taxon>
    </lineage>
</organism>
<dbReference type="Proteomes" id="UP000010931">
    <property type="component" value="Unassembled WGS sequence"/>
</dbReference>
<dbReference type="PATRIC" id="fig|698760.3.peg.8907"/>
<evidence type="ECO:0000313" key="1">
    <source>
        <dbReference type="EMBL" id="ELP62168.1"/>
    </source>
</evidence>
<sequence length="133" mass="13488">MATVSVSPQTFNVAVLQVTGTNSTGLGSAFNVGSLAPVTDTALASPGVKLTVDIQAENPKGVANSLTVAVTDPSGSNGFFGQGTITWDDGDSGVAWIEFTGFPLQADQVTDTGECGLSLQTSSEDAAVRVFTE</sequence>
<name>L7ERX6_STRT8</name>
<dbReference type="GeneID" id="97405558"/>
<comment type="caution">
    <text evidence="1">The sequence shown here is derived from an EMBL/GenBank/DDBJ whole genome shotgun (WGS) entry which is preliminary data.</text>
</comment>
<proteinExistence type="predicted"/>
<reference evidence="1 2" key="1">
    <citation type="journal article" date="2011" name="Plasmid">
        <title>Streptomyces turgidiscabies Car8 contains a modular pathogenicity island that shares virulence genes with other actinobacterial plant pathogens.</title>
        <authorList>
            <person name="Huguet-Tapia J.C."/>
            <person name="Badger J.H."/>
            <person name="Loria R."/>
            <person name="Pettis G.S."/>
        </authorList>
    </citation>
    <scope>NUCLEOTIDE SEQUENCE [LARGE SCALE GENOMIC DNA]</scope>
    <source>
        <strain evidence="1 2">Car8</strain>
    </source>
</reference>
<keyword evidence="2" id="KW-1185">Reference proteome</keyword>
<gene>
    <name evidence="1" type="ORF">STRTUCAR8_00209</name>
</gene>
<dbReference type="RefSeq" id="WP_006382985.1">
    <property type="nucleotide sequence ID" value="NZ_AEJB01000630.1"/>
</dbReference>
<protein>
    <submittedName>
        <fullName evidence="1">Uncharacterized protein</fullName>
    </submittedName>
</protein>
<evidence type="ECO:0000313" key="2">
    <source>
        <dbReference type="Proteomes" id="UP000010931"/>
    </source>
</evidence>